<evidence type="ECO:0000313" key="1">
    <source>
        <dbReference type="EMBL" id="KAK0419318.1"/>
    </source>
</evidence>
<comment type="caution">
    <text evidence="1">The sequence shown here is derived from an EMBL/GenBank/DDBJ whole genome shotgun (WGS) entry which is preliminary data.</text>
</comment>
<keyword evidence="2" id="KW-1185">Reference proteome</keyword>
<gene>
    <name evidence="1" type="ORF">QR680_014080</name>
</gene>
<proteinExistence type="predicted"/>
<sequence length="876" mass="102533">MSHEVIPNDFAYLSTDIIYDVLAPFEECRRLRKLRGNWRKVRRRIEMEPKTVIDHKDEMLEIENPKALYGYIDLLVQERRESSGEWNDFLQRLEARFSRVELIWFSWSTHKDLDDFLRRQLTSAYLYDIKFDLRKPLPKLNEELVHFCVSNHFCRAQVDLVLTSESVAAVYNNWKSRNLHCNKNARKLKCFIEAEEAEKLKGTLSLLKGRRGILYMKQGMNLTSTDVSVELFMKRGNTELHELFMFLGTDDFRRSLYEGSRYIENRMDGDLDGETEELEEMRKYIESDTEEDEQDMEEDDFEELEDLPAHIIKDIFAYRPEMCPKQTTSIACIQDLEKSENPEKLWGELQVKSLSKWGFHRDAYAFFDCLKDRFSHIELEYGGYYDSVPAEPEFLKRFLVQQLKSKYLRRLSCKIAGNLVVEKEVLFFASSDNCEKLEWIGSLSNDCIAAIVKIWKSGQLCPRRRPKELKVLVRKSDFQPLRDSLGLFRCDEGAIKFWKRDFHEGDSDYTVSAFVQDVDYVFYELYACFEVRNDDRFEEILNGNRLSFMEEDISDPDVSQNFLFDLTLRFYTADHIGHVQENESRNFADLPGRIIADIIRISSRSCELVRTLKGPWGSTATMLKEEPKTVISYHEELQYIHAERIFEKLELKNLQEWIFFDEAERFLRDVPSLVELCVDYSSYTRGAPLCPGHLKNFLVRQLNSPTLRVLECSVEENLKIEEHILAFCTTDQFIKLVWESTLSVGTIEAVFADWTQKTLTGNKYSRMLRTAIGKDQLPYLVSATGCEKTCPQELLHYKKTTCTEDIYSTEIYVIQGENNPNHYGVFIKSGVPNHSAPGESIRSLLHREMGDEIEQCEDIRENSDIFSDYSSHTDTD</sequence>
<dbReference type="AlphaFoldDB" id="A0AA39I7M1"/>
<protein>
    <submittedName>
        <fullName evidence="1">Uncharacterized protein</fullName>
    </submittedName>
</protein>
<organism evidence="1 2">
    <name type="scientific">Steinernema hermaphroditum</name>
    <dbReference type="NCBI Taxonomy" id="289476"/>
    <lineage>
        <taxon>Eukaryota</taxon>
        <taxon>Metazoa</taxon>
        <taxon>Ecdysozoa</taxon>
        <taxon>Nematoda</taxon>
        <taxon>Chromadorea</taxon>
        <taxon>Rhabditida</taxon>
        <taxon>Tylenchina</taxon>
        <taxon>Panagrolaimomorpha</taxon>
        <taxon>Strongyloidoidea</taxon>
        <taxon>Steinernematidae</taxon>
        <taxon>Steinernema</taxon>
    </lineage>
</organism>
<name>A0AA39I7M1_9BILA</name>
<dbReference type="Proteomes" id="UP001175271">
    <property type="component" value="Unassembled WGS sequence"/>
</dbReference>
<evidence type="ECO:0000313" key="2">
    <source>
        <dbReference type="Proteomes" id="UP001175271"/>
    </source>
</evidence>
<accession>A0AA39I7M1</accession>
<dbReference type="EMBL" id="JAUCMV010000002">
    <property type="protein sequence ID" value="KAK0419318.1"/>
    <property type="molecule type" value="Genomic_DNA"/>
</dbReference>
<reference evidence="1" key="1">
    <citation type="submission" date="2023-06" db="EMBL/GenBank/DDBJ databases">
        <title>Genomic analysis of the entomopathogenic nematode Steinernema hermaphroditum.</title>
        <authorList>
            <person name="Schwarz E.M."/>
            <person name="Heppert J.K."/>
            <person name="Baniya A."/>
            <person name="Schwartz H.T."/>
            <person name="Tan C.-H."/>
            <person name="Antoshechkin I."/>
            <person name="Sternberg P.W."/>
            <person name="Goodrich-Blair H."/>
            <person name="Dillman A.R."/>
        </authorList>
    </citation>
    <scope>NUCLEOTIDE SEQUENCE</scope>
    <source>
        <strain evidence="1">PS9179</strain>
        <tissue evidence="1">Whole animal</tissue>
    </source>
</reference>